<feature type="region of interest" description="Disordered" evidence="1">
    <location>
        <begin position="1"/>
        <end position="103"/>
    </location>
</feature>
<accession>A0A2D3UYC8</accession>
<sequence length="343" mass="38122">MSRSWERVVRTTETQNGSGQRERVTSVVETWPSTARPASRGSITRERQPGESFNFDLYDNIEGLEGEDVMETDNNNEPVPTFAGASTTPQPPPSGSFDPSDVITCYRPEPAVYVTDYEPAIDRTPPYERGPLKVRNASLRTPESRNTRAATGSTPRTNSSISPFALPPPNQSPPVWFNRESRVPTGGARPLPPPPFFIPDPRDDVFAPTADQRQPQSFPSAFPQGEPDDDRDLSFRRREDRGTPTKNTSRGRGTRASLGGLFGFDRVDKSNEADKQRLRQMRAFQKPGRVVARGTTPPTGDQTSPRRSPRERKKPERFADAVVGGINKFVKKVTKGKKKDGKK</sequence>
<dbReference type="EMBL" id="FJUY01000015">
    <property type="protein sequence ID" value="CZT23077.1"/>
    <property type="molecule type" value="Genomic_DNA"/>
</dbReference>
<evidence type="ECO:0000256" key="1">
    <source>
        <dbReference type="SAM" id="MobiDB-lite"/>
    </source>
</evidence>
<organism evidence="2 3">
    <name type="scientific">Ramularia collo-cygni</name>
    <dbReference type="NCBI Taxonomy" id="112498"/>
    <lineage>
        <taxon>Eukaryota</taxon>
        <taxon>Fungi</taxon>
        <taxon>Dikarya</taxon>
        <taxon>Ascomycota</taxon>
        <taxon>Pezizomycotina</taxon>
        <taxon>Dothideomycetes</taxon>
        <taxon>Dothideomycetidae</taxon>
        <taxon>Mycosphaerellales</taxon>
        <taxon>Mycosphaerellaceae</taxon>
        <taxon>Ramularia</taxon>
    </lineage>
</organism>
<feature type="region of interest" description="Disordered" evidence="1">
    <location>
        <begin position="117"/>
        <end position="319"/>
    </location>
</feature>
<gene>
    <name evidence="2" type="ORF">RCC_08787</name>
</gene>
<feature type="compositionally biased region" description="Basic and acidic residues" evidence="1">
    <location>
        <begin position="232"/>
        <end position="243"/>
    </location>
</feature>
<evidence type="ECO:0000313" key="2">
    <source>
        <dbReference type="EMBL" id="CZT23077.1"/>
    </source>
</evidence>
<feature type="compositionally biased region" description="Basic and acidic residues" evidence="1">
    <location>
        <begin position="1"/>
        <end position="10"/>
    </location>
</feature>
<proteinExistence type="predicted"/>
<protein>
    <submittedName>
        <fullName evidence="2">Uncharacterized protein</fullName>
    </submittedName>
</protein>
<dbReference type="RefSeq" id="XP_023629801.1">
    <property type="nucleotide sequence ID" value="XM_023774033.1"/>
</dbReference>
<name>A0A2D3UYC8_9PEZI</name>
<feature type="compositionally biased region" description="Basic and acidic residues" evidence="1">
    <location>
        <begin position="265"/>
        <end position="277"/>
    </location>
</feature>
<keyword evidence="3" id="KW-1185">Reference proteome</keyword>
<evidence type="ECO:0000313" key="3">
    <source>
        <dbReference type="Proteomes" id="UP000225277"/>
    </source>
</evidence>
<feature type="compositionally biased region" description="Polar residues" evidence="1">
    <location>
        <begin position="72"/>
        <end position="88"/>
    </location>
</feature>
<dbReference type="GeneID" id="35603868"/>
<dbReference type="Proteomes" id="UP000225277">
    <property type="component" value="Unassembled WGS sequence"/>
</dbReference>
<feature type="compositionally biased region" description="Acidic residues" evidence="1">
    <location>
        <begin position="62"/>
        <end position="71"/>
    </location>
</feature>
<reference evidence="2 3" key="1">
    <citation type="submission" date="2016-03" db="EMBL/GenBank/DDBJ databases">
        <authorList>
            <person name="Ploux O."/>
        </authorList>
    </citation>
    <scope>NUCLEOTIDE SEQUENCE [LARGE SCALE GENOMIC DNA]</scope>
    <source>
        <strain evidence="2 3">URUG2</strain>
    </source>
</reference>
<feature type="compositionally biased region" description="Polar residues" evidence="1">
    <location>
        <begin position="147"/>
        <end position="162"/>
    </location>
</feature>
<dbReference type="AlphaFoldDB" id="A0A2D3UYC8"/>